<dbReference type="EMBL" id="LAZR01036119">
    <property type="protein sequence ID" value="KKL25700.1"/>
    <property type="molecule type" value="Genomic_DNA"/>
</dbReference>
<feature type="compositionally biased region" description="Low complexity" evidence="1">
    <location>
        <begin position="200"/>
        <end position="211"/>
    </location>
</feature>
<dbReference type="Gene3D" id="2.60.120.560">
    <property type="entry name" value="Exo-inulinase, domain 1"/>
    <property type="match status" value="1"/>
</dbReference>
<accession>A0A0F9BUX7</accession>
<evidence type="ECO:0000313" key="2">
    <source>
        <dbReference type="EMBL" id="KKL25700.1"/>
    </source>
</evidence>
<gene>
    <name evidence="2" type="ORF">LCGC14_2402660</name>
</gene>
<feature type="region of interest" description="Disordered" evidence="1">
    <location>
        <begin position="195"/>
        <end position="217"/>
    </location>
</feature>
<name>A0A0F9BUX7_9ZZZZ</name>
<organism evidence="2">
    <name type="scientific">marine sediment metagenome</name>
    <dbReference type="NCBI Taxonomy" id="412755"/>
    <lineage>
        <taxon>unclassified sequences</taxon>
        <taxon>metagenomes</taxon>
        <taxon>ecological metagenomes</taxon>
    </lineage>
</organism>
<dbReference type="AlphaFoldDB" id="A0A0F9BUX7"/>
<proteinExistence type="predicted"/>
<protein>
    <submittedName>
        <fullName evidence="2">Uncharacterized protein</fullName>
    </submittedName>
</protein>
<sequence>MATIFEDFFTDTNGTALESHTPDTGSGWSSPIVGTGYDIQSNRAEKEQLTVAHTCNGLTENDYQVYGDVRNEENNDRHGLMARVTDDRNGIWIRIQANGDNFRMTKFIDNTQSTVATSTADTINTATQYALRFDAAGTGAGQDFDGYFAGTLRLNPAAPNDAVLDDGEPGIGLLDGGSGSGSGVNIDNFRVESTAAGANPHGPLGHPLHGPFSGPVN</sequence>
<comment type="caution">
    <text evidence="2">The sequence shown here is derived from an EMBL/GenBank/DDBJ whole genome shotgun (WGS) entry which is preliminary data.</text>
</comment>
<evidence type="ECO:0000256" key="1">
    <source>
        <dbReference type="SAM" id="MobiDB-lite"/>
    </source>
</evidence>
<reference evidence="2" key="1">
    <citation type="journal article" date="2015" name="Nature">
        <title>Complex archaea that bridge the gap between prokaryotes and eukaryotes.</title>
        <authorList>
            <person name="Spang A."/>
            <person name="Saw J.H."/>
            <person name="Jorgensen S.L."/>
            <person name="Zaremba-Niedzwiedzka K."/>
            <person name="Martijn J."/>
            <person name="Lind A.E."/>
            <person name="van Eijk R."/>
            <person name="Schleper C."/>
            <person name="Guy L."/>
            <person name="Ettema T.J."/>
        </authorList>
    </citation>
    <scope>NUCLEOTIDE SEQUENCE</scope>
</reference>